<comment type="caution">
    <text evidence="2">The sequence shown here is derived from an EMBL/GenBank/DDBJ whole genome shotgun (WGS) entry which is preliminary data.</text>
</comment>
<keyword evidence="3" id="KW-1185">Reference proteome</keyword>
<organism evidence="2 3">
    <name type="scientific">Senna tora</name>
    <dbReference type="NCBI Taxonomy" id="362788"/>
    <lineage>
        <taxon>Eukaryota</taxon>
        <taxon>Viridiplantae</taxon>
        <taxon>Streptophyta</taxon>
        <taxon>Embryophyta</taxon>
        <taxon>Tracheophyta</taxon>
        <taxon>Spermatophyta</taxon>
        <taxon>Magnoliopsida</taxon>
        <taxon>eudicotyledons</taxon>
        <taxon>Gunneridae</taxon>
        <taxon>Pentapetalae</taxon>
        <taxon>rosids</taxon>
        <taxon>fabids</taxon>
        <taxon>Fabales</taxon>
        <taxon>Fabaceae</taxon>
        <taxon>Caesalpinioideae</taxon>
        <taxon>Cassia clade</taxon>
        <taxon>Senna</taxon>
    </lineage>
</organism>
<sequence length="130" mass="14958">MPDPGASFSRPSMLSFKADDYSCTFRVSWHELEGSGFFIRGLDIGHVLSLKINFIVSVGCNLVLILLAMITFFVPRRFLSEGTFPVAYRQWFFPFCAPDLSPCRGDFWHFSMELFCACRFDSMHDYVQTL</sequence>
<evidence type="ECO:0000313" key="2">
    <source>
        <dbReference type="EMBL" id="KAF7812536.1"/>
    </source>
</evidence>
<keyword evidence="1" id="KW-1133">Transmembrane helix</keyword>
<reference evidence="2" key="1">
    <citation type="submission" date="2020-09" db="EMBL/GenBank/DDBJ databases">
        <title>Genome-Enabled Discovery of Anthraquinone Biosynthesis in Senna tora.</title>
        <authorList>
            <person name="Kang S.-H."/>
            <person name="Pandey R.P."/>
            <person name="Lee C.-M."/>
            <person name="Sim J.-S."/>
            <person name="Jeong J.-T."/>
            <person name="Choi B.-S."/>
            <person name="Jung M."/>
            <person name="Ginzburg D."/>
            <person name="Zhao K."/>
            <person name="Won S.Y."/>
            <person name="Oh T.-J."/>
            <person name="Yu Y."/>
            <person name="Kim N.-H."/>
            <person name="Lee O.R."/>
            <person name="Lee T.-H."/>
            <person name="Bashyal P."/>
            <person name="Kim T.-S."/>
            <person name="Lee W.-H."/>
            <person name="Kawkins C."/>
            <person name="Kim C.-K."/>
            <person name="Kim J.S."/>
            <person name="Ahn B.O."/>
            <person name="Rhee S.Y."/>
            <person name="Sohng J.K."/>
        </authorList>
    </citation>
    <scope>NUCLEOTIDE SEQUENCE</scope>
    <source>
        <tissue evidence="2">Leaf</tissue>
    </source>
</reference>
<evidence type="ECO:0000256" key="1">
    <source>
        <dbReference type="SAM" id="Phobius"/>
    </source>
</evidence>
<evidence type="ECO:0000313" key="3">
    <source>
        <dbReference type="Proteomes" id="UP000634136"/>
    </source>
</evidence>
<keyword evidence="1" id="KW-0472">Membrane</keyword>
<keyword evidence="1" id="KW-0812">Transmembrane</keyword>
<gene>
    <name evidence="2" type="ORF">G2W53_033512</name>
</gene>
<feature type="transmembrane region" description="Helical" evidence="1">
    <location>
        <begin position="52"/>
        <end position="74"/>
    </location>
</feature>
<proteinExistence type="predicted"/>
<accession>A0A834T1F3</accession>
<dbReference type="Proteomes" id="UP000634136">
    <property type="component" value="Unassembled WGS sequence"/>
</dbReference>
<dbReference type="AlphaFoldDB" id="A0A834T1F3"/>
<name>A0A834T1F3_9FABA</name>
<protein>
    <submittedName>
        <fullName evidence="2">Uncharacterized protein</fullName>
    </submittedName>
</protein>
<dbReference type="EMBL" id="JAAIUW010000010">
    <property type="protein sequence ID" value="KAF7812536.1"/>
    <property type="molecule type" value="Genomic_DNA"/>
</dbReference>